<dbReference type="EMBL" id="JAGFBU010000003">
    <property type="protein sequence ID" value="MBP4141902.1"/>
    <property type="molecule type" value="Genomic_DNA"/>
</dbReference>
<dbReference type="Gene3D" id="3.40.1580.10">
    <property type="entry name" value="SMI1/KNR4-like"/>
    <property type="match status" value="1"/>
</dbReference>
<evidence type="ECO:0000259" key="1">
    <source>
        <dbReference type="Pfam" id="PF09346"/>
    </source>
</evidence>
<dbReference type="SUPFAM" id="SSF160631">
    <property type="entry name" value="SMI1/KNR4-like"/>
    <property type="match status" value="1"/>
</dbReference>
<reference evidence="2 3" key="1">
    <citation type="submission" date="2021-03" db="EMBL/GenBank/DDBJ databases">
        <title>Flavobacterium Flabelliformis Sp. Nov. And Flavobacterium Geliluteum Sp. Nov., Two Novel Multidrug Resistant Psychrophilic Species Isolated From Antarctica.</title>
        <authorList>
            <person name="Kralova S."/>
            <person name="Busse H.J."/>
            <person name="Bezdicek M."/>
            <person name="Nykrynova M."/>
            <person name="Kroupova E."/>
            <person name="Krsek D."/>
            <person name="Sedlacek I."/>
        </authorList>
    </citation>
    <scope>NUCLEOTIDE SEQUENCE [LARGE SCALE GENOMIC DNA]</scope>
    <source>
        <strain evidence="2 3">P4023</strain>
    </source>
</reference>
<proteinExistence type="predicted"/>
<gene>
    <name evidence="2" type="ORF">J3S90_08810</name>
</gene>
<dbReference type="Pfam" id="PF09346">
    <property type="entry name" value="SMI1_KNR4"/>
    <property type="match status" value="1"/>
</dbReference>
<comment type="caution">
    <text evidence="2">The sequence shown here is derived from an EMBL/GenBank/DDBJ whole genome shotgun (WGS) entry which is preliminary data.</text>
</comment>
<dbReference type="InterPro" id="IPR037883">
    <property type="entry name" value="Knr4/Smi1-like_sf"/>
</dbReference>
<dbReference type="Proteomes" id="UP000674217">
    <property type="component" value="Unassembled WGS sequence"/>
</dbReference>
<keyword evidence="3" id="KW-1185">Reference proteome</keyword>
<protein>
    <submittedName>
        <fullName evidence="2">SMI1/KNR4 family protein</fullName>
    </submittedName>
</protein>
<dbReference type="RefSeq" id="WP_210645882.1">
    <property type="nucleotide sequence ID" value="NZ_JAGFBU010000003.1"/>
</dbReference>
<sequence length="132" mass="15496">MPFPIELKYIKEAEVELRVQFPKSFIEKMEKENGGEFSTDEDDWTIYPFFDKLDNKRISRTCNHIVLETNQLREIGGFPKNGIAIAENGCGDNLIMLPFQENQTEIKEKIYIWLHETREIIEIANSIEDLIE</sequence>
<evidence type="ECO:0000313" key="3">
    <source>
        <dbReference type="Proteomes" id="UP000674217"/>
    </source>
</evidence>
<organism evidence="2 3">
    <name type="scientific">Flavobacterium flabelliforme</name>
    <dbReference type="NCBI Taxonomy" id="2816119"/>
    <lineage>
        <taxon>Bacteria</taxon>
        <taxon>Pseudomonadati</taxon>
        <taxon>Bacteroidota</taxon>
        <taxon>Flavobacteriia</taxon>
        <taxon>Flavobacteriales</taxon>
        <taxon>Flavobacteriaceae</taxon>
        <taxon>Flavobacterium</taxon>
    </lineage>
</organism>
<feature type="domain" description="Knr4/Smi1-like" evidence="1">
    <location>
        <begin position="5"/>
        <end position="132"/>
    </location>
</feature>
<evidence type="ECO:0000313" key="2">
    <source>
        <dbReference type="EMBL" id="MBP4141902.1"/>
    </source>
</evidence>
<accession>A0ABS5CTF6</accession>
<name>A0ABS5CTF6_9FLAO</name>
<dbReference type="InterPro" id="IPR018958">
    <property type="entry name" value="Knr4/Smi1-like_dom"/>
</dbReference>